<organism evidence="1 2">
    <name type="scientific">Epinotia aporema granulovirus</name>
    <dbReference type="NCBI Taxonomy" id="166056"/>
    <lineage>
        <taxon>Viruses</taxon>
        <taxon>Viruses incertae sedis</taxon>
        <taxon>Naldaviricetes</taxon>
        <taxon>Lefavirales</taxon>
        <taxon>Baculoviridae</taxon>
        <taxon>Betabaculovirus</taxon>
        <taxon>Betabaculovirus epaporemae</taxon>
    </lineage>
</organism>
<protein>
    <submittedName>
        <fullName evidence="1">Uncharacterized protein</fullName>
    </submittedName>
</protein>
<name>K4EQ14_9BBAC</name>
<evidence type="ECO:0000313" key="1">
    <source>
        <dbReference type="EMBL" id="AER41442.1"/>
    </source>
</evidence>
<reference evidence="1 2" key="1">
    <citation type="journal article" date="2012" name="BMC Genomics">
        <title>Genome of Epinotia aporema granulovirus (EpapGV), a polyorganotropic fast killing betabaculovirus with a novel thymidylate kinase gene.</title>
        <authorList>
            <person name="Ferrelli M.L."/>
            <person name="Salvador R."/>
            <person name="Biedma M.E."/>
            <person name="Berretta M.F."/>
            <person name="Haase S."/>
            <person name="Sciocco-Cap A."/>
            <person name="Ghiringhelli P.D."/>
            <person name="Romanowski V."/>
        </authorList>
    </citation>
    <scope>NUCLEOTIDE SEQUENCE [LARGE SCALE GENOMIC DNA]</scope>
</reference>
<dbReference type="RefSeq" id="YP_006908524.1">
    <property type="nucleotide sequence ID" value="NC_018875.1"/>
</dbReference>
<dbReference type="KEGG" id="vg:13842588"/>
<accession>K4EQ14</accession>
<sequence length="72" mass="8522">MIVIFFVDLKQLWLFALTCRCCTLFCWLGHIQRCEMCGLFRIDMLGHIQRCEMCGLNTCSLFRIELGKMRVL</sequence>
<evidence type="ECO:0000313" key="2">
    <source>
        <dbReference type="Proteomes" id="UP000201571"/>
    </source>
</evidence>
<proteinExistence type="predicted"/>
<dbReference type="Proteomes" id="UP000201571">
    <property type="component" value="Segment"/>
</dbReference>
<keyword evidence="2" id="KW-1185">Reference proteome</keyword>
<dbReference type="EMBL" id="JN408834">
    <property type="protein sequence ID" value="AER41442.1"/>
    <property type="molecule type" value="Genomic_DNA"/>
</dbReference>
<dbReference type="GeneID" id="13842588"/>